<proteinExistence type="predicted"/>
<dbReference type="Proteomes" id="UP000011761">
    <property type="component" value="Unassembled WGS sequence"/>
</dbReference>
<organism evidence="1 2">
    <name type="scientific">Baudoinia panamericana (strain UAMH 10762)</name>
    <name type="common">Angels' share fungus</name>
    <name type="synonym">Baudoinia compniacensis (strain UAMH 10762)</name>
    <dbReference type="NCBI Taxonomy" id="717646"/>
    <lineage>
        <taxon>Eukaryota</taxon>
        <taxon>Fungi</taxon>
        <taxon>Dikarya</taxon>
        <taxon>Ascomycota</taxon>
        <taxon>Pezizomycotina</taxon>
        <taxon>Dothideomycetes</taxon>
        <taxon>Dothideomycetidae</taxon>
        <taxon>Mycosphaerellales</taxon>
        <taxon>Teratosphaeriaceae</taxon>
        <taxon>Baudoinia</taxon>
    </lineage>
</organism>
<dbReference type="KEGG" id="bcom:BAUCODRAFT_127121"/>
<evidence type="ECO:0000313" key="1">
    <source>
        <dbReference type="EMBL" id="EMC91207.1"/>
    </source>
</evidence>
<dbReference type="GeneID" id="19108111"/>
<sequence length="115" mass="12849">MARSFRPWNDKARRSQLTNATTISDMYSPVSRVPLQALAVPLASPPWTYVGVEHEPEWLGTAVSADPASFDFYIHVPSGTILVERAFGAGLSERPEFLSRFSDAMYLAWMLQASR</sequence>
<dbReference type="HOGENOM" id="CLU_2108592_0_0_1"/>
<dbReference type="RefSeq" id="XP_007681635.1">
    <property type="nucleotide sequence ID" value="XM_007683445.1"/>
</dbReference>
<dbReference type="AlphaFoldDB" id="M2LBH7"/>
<gene>
    <name evidence="1" type="ORF">BAUCODRAFT_127121</name>
</gene>
<accession>M2LBH7</accession>
<name>M2LBH7_BAUPA</name>
<reference evidence="1 2" key="1">
    <citation type="journal article" date="2012" name="PLoS Pathog.">
        <title>Diverse lifestyles and strategies of plant pathogenesis encoded in the genomes of eighteen Dothideomycetes fungi.</title>
        <authorList>
            <person name="Ohm R.A."/>
            <person name="Feau N."/>
            <person name="Henrissat B."/>
            <person name="Schoch C.L."/>
            <person name="Horwitz B.A."/>
            <person name="Barry K.W."/>
            <person name="Condon B.J."/>
            <person name="Copeland A.C."/>
            <person name="Dhillon B."/>
            <person name="Glaser F."/>
            <person name="Hesse C.N."/>
            <person name="Kosti I."/>
            <person name="LaButti K."/>
            <person name="Lindquist E.A."/>
            <person name="Lucas S."/>
            <person name="Salamov A.A."/>
            <person name="Bradshaw R.E."/>
            <person name="Ciuffetti L."/>
            <person name="Hamelin R.C."/>
            <person name="Kema G.H.J."/>
            <person name="Lawrence C."/>
            <person name="Scott J.A."/>
            <person name="Spatafora J.W."/>
            <person name="Turgeon B.G."/>
            <person name="de Wit P.J.G.M."/>
            <person name="Zhong S."/>
            <person name="Goodwin S.B."/>
            <person name="Grigoriev I.V."/>
        </authorList>
    </citation>
    <scope>NUCLEOTIDE SEQUENCE [LARGE SCALE GENOMIC DNA]</scope>
    <source>
        <strain evidence="1 2">UAMH 10762</strain>
    </source>
</reference>
<dbReference type="EMBL" id="KB445564">
    <property type="protein sequence ID" value="EMC91207.1"/>
    <property type="molecule type" value="Genomic_DNA"/>
</dbReference>
<keyword evidence="2" id="KW-1185">Reference proteome</keyword>
<evidence type="ECO:0000313" key="2">
    <source>
        <dbReference type="Proteomes" id="UP000011761"/>
    </source>
</evidence>
<protein>
    <submittedName>
        <fullName evidence="1">Uncharacterized protein</fullName>
    </submittedName>
</protein>